<comment type="caution">
    <text evidence="2">The sequence shown here is derived from an EMBL/GenBank/DDBJ whole genome shotgun (WGS) entry which is preliminary data.</text>
</comment>
<dbReference type="GO" id="GO:0003676">
    <property type="term" value="F:nucleic acid binding"/>
    <property type="evidence" value="ECO:0007669"/>
    <property type="project" value="InterPro"/>
</dbReference>
<dbReference type="EMBL" id="VJMH01000545">
    <property type="protein sequence ID" value="KAF0715606.1"/>
    <property type="molecule type" value="Genomic_DNA"/>
</dbReference>
<sequence length="209" mass="24220">MPSLTRMSRRVDGNARLHPTRRVKHLNDAERRQAYEMLLAGSDNGVLRYGAFAFTAQHFGCSWRTISRLWASARLSIRDGSLTAVTSTKIKGNSGTTRKRSKEEIELAIKSVAQHDRQTLRSLEVHSSIPKTTLINHMKESKLKAKSNYVNPMLTEENKEDRFRFALNFLEPRSNGSHVFANMHEYVHVDEKWFFLTKVKKKFYVYDDE</sequence>
<organism evidence="2">
    <name type="scientific">Aphanomyces stellatus</name>
    <dbReference type="NCBI Taxonomy" id="120398"/>
    <lineage>
        <taxon>Eukaryota</taxon>
        <taxon>Sar</taxon>
        <taxon>Stramenopiles</taxon>
        <taxon>Oomycota</taxon>
        <taxon>Saprolegniomycetes</taxon>
        <taxon>Saprolegniales</taxon>
        <taxon>Verrucalvaceae</taxon>
        <taxon>Aphanomyces</taxon>
    </lineage>
</organism>
<proteinExistence type="predicted"/>
<dbReference type="OrthoDB" id="78816at2759"/>
<feature type="domain" description="DUF7769" evidence="1">
    <location>
        <begin position="26"/>
        <end position="76"/>
    </location>
</feature>
<evidence type="ECO:0000259" key="1">
    <source>
        <dbReference type="Pfam" id="PF24964"/>
    </source>
</evidence>
<accession>A0A6A4ZZT7</accession>
<dbReference type="Gene3D" id="3.30.420.10">
    <property type="entry name" value="Ribonuclease H-like superfamily/Ribonuclease H"/>
    <property type="match status" value="1"/>
</dbReference>
<dbReference type="AlphaFoldDB" id="A0A6A4ZZT7"/>
<dbReference type="PANTHER" id="PTHR33889">
    <property type="entry name" value="OS04G0681850 PROTEIN"/>
    <property type="match status" value="1"/>
</dbReference>
<name>A0A6A4ZZT7_9STRA</name>
<dbReference type="PANTHER" id="PTHR33889:SF7">
    <property type="entry name" value="OS04G0681850 PROTEIN"/>
    <property type="match status" value="1"/>
</dbReference>
<dbReference type="InterPro" id="IPR056671">
    <property type="entry name" value="DUF7769"/>
</dbReference>
<protein>
    <recommendedName>
        <fullName evidence="1">DUF7769 domain-containing protein</fullName>
    </recommendedName>
</protein>
<dbReference type="InterPro" id="IPR036397">
    <property type="entry name" value="RNaseH_sf"/>
</dbReference>
<dbReference type="Pfam" id="PF24964">
    <property type="entry name" value="DUF7769"/>
    <property type="match status" value="1"/>
</dbReference>
<feature type="non-terminal residue" evidence="2">
    <location>
        <position position="209"/>
    </location>
</feature>
<reference evidence="2" key="1">
    <citation type="submission" date="2019-06" db="EMBL/GenBank/DDBJ databases">
        <title>Genomics analysis of Aphanomyces spp. identifies a new class of oomycete effector associated with host adaptation.</title>
        <authorList>
            <person name="Gaulin E."/>
        </authorList>
    </citation>
    <scope>NUCLEOTIDE SEQUENCE</scope>
    <source>
        <strain evidence="2">CBS 578.67</strain>
    </source>
</reference>
<evidence type="ECO:0000313" key="2">
    <source>
        <dbReference type="EMBL" id="KAF0715606.1"/>
    </source>
</evidence>
<gene>
    <name evidence="2" type="ORF">As57867_003286</name>
</gene>